<organism evidence="9 10">
    <name type="scientific">Cellulomonas soli</name>
    <dbReference type="NCBI Taxonomy" id="931535"/>
    <lineage>
        <taxon>Bacteria</taxon>
        <taxon>Bacillati</taxon>
        <taxon>Actinomycetota</taxon>
        <taxon>Actinomycetes</taxon>
        <taxon>Micrococcales</taxon>
        <taxon>Cellulomonadaceae</taxon>
        <taxon>Cellulomonas</taxon>
    </lineage>
</organism>
<protein>
    <recommendedName>
        <fullName evidence="8">OmpR/PhoB-type domain-containing protein</fullName>
    </recommendedName>
</protein>
<accession>A0A512PBG0</accession>
<dbReference type="GO" id="GO:0000156">
    <property type="term" value="F:phosphorelay response regulator activity"/>
    <property type="evidence" value="ECO:0007669"/>
    <property type="project" value="TreeGrafter"/>
</dbReference>
<dbReference type="Pfam" id="PF00486">
    <property type="entry name" value="Trans_reg_C"/>
    <property type="match status" value="1"/>
</dbReference>
<evidence type="ECO:0000256" key="7">
    <source>
        <dbReference type="SAM" id="MobiDB-lite"/>
    </source>
</evidence>
<dbReference type="OrthoDB" id="8927943at2"/>
<dbReference type="RefSeq" id="WP_146952281.1">
    <property type="nucleotide sequence ID" value="NZ_BAABBJ010000009.1"/>
</dbReference>
<keyword evidence="3" id="KW-0805">Transcription regulation</keyword>
<feature type="region of interest" description="Disordered" evidence="7">
    <location>
        <begin position="1"/>
        <end position="35"/>
    </location>
</feature>
<dbReference type="GO" id="GO:0006355">
    <property type="term" value="P:regulation of DNA-templated transcription"/>
    <property type="evidence" value="ECO:0007669"/>
    <property type="project" value="InterPro"/>
</dbReference>
<dbReference type="GO" id="GO:0005829">
    <property type="term" value="C:cytosol"/>
    <property type="evidence" value="ECO:0007669"/>
    <property type="project" value="TreeGrafter"/>
</dbReference>
<feature type="compositionally biased region" description="Low complexity" evidence="7">
    <location>
        <begin position="16"/>
        <end position="35"/>
    </location>
</feature>
<evidence type="ECO:0000259" key="8">
    <source>
        <dbReference type="PROSITE" id="PS51755"/>
    </source>
</evidence>
<reference evidence="9 10" key="1">
    <citation type="submission" date="2019-07" db="EMBL/GenBank/DDBJ databases">
        <title>Whole genome shotgun sequence of Cellulomonas soli NBRC 109434.</title>
        <authorList>
            <person name="Hosoyama A."/>
            <person name="Uohara A."/>
            <person name="Ohji S."/>
            <person name="Ichikawa N."/>
        </authorList>
    </citation>
    <scope>NUCLEOTIDE SEQUENCE [LARGE SCALE GENOMIC DNA]</scope>
    <source>
        <strain evidence="9 10">NBRC 109434</strain>
    </source>
</reference>
<feature type="DNA-binding region" description="OmpR/PhoB-type" evidence="6">
    <location>
        <begin position="108"/>
        <end position="204"/>
    </location>
</feature>
<dbReference type="Gene3D" id="1.10.10.10">
    <property type="entry name" value="Winged helix-like DNA-binding domain superfamily/Winged helix DNA-binding domain"/>
    <property type="match status" value="1"/>
</dbReference>
<dbReference type="SMART" id="SM00862">
    <property type="entry name" value="Trans_reg_C"/>
    <property type="match status" value="1"/>
</dbReference>
<dbReference type="Proteomes" id="UP000321798">
    <property type="component" value="Unassembled WGS sequence"/>
</dbReference>
<dbReference type="InterPro" id="IPR001867">
    <property type="entry name" value="OmpR/PhoB-type_DNA-bd"/>
</dbReference>
<comment type="caution">
    <text evidence="9">The sequence shown here is derived from an EMBL/GenBank/DDBJ whole genome shotgun (WGS) entry which is preliminary data.</text>
</comment>
<dbReference type="PANTHER" id="PTHR48111:SF1">
    <property type="entry name" value="TWO-COMPONENT RESPONSE REGULATOR ORR33"/>
    <property type="match status" value="1"/>
</dbReference>
<evidence type="ECO:0000256" key="2">
    <source>
        <dbReference type="ARBA" id="ARBA00023012"/>
    </source>
</evidence>
<dbReference type="CDD" id="cd00383">
    <property type="entry name" value="trans_reg_C"/>
    <property type="match status" value="1"/>
</dbReference>
<dbReference type="InterPro" id="IPR016032">
    <property type="entry name" value="Sig_transdc_resp-reg_C-effctor"/>
</dbReference>
<dbReference type="SUPFAM" id="SSF46894">
    <property type="entry name" value="C-terminal effector domain of the bipartite response regulators"/>
    <property type="match status" value="1"/>
</dbReference>
<feature type="domain" description="OmpR/PhoB-type" evidence="8">
    <location>
        <begin position="108"/>
        <end position="204"/>
    </location>
</feature>
<keyword evidence="1" id="KW-0597">Phosphoprotein</keyword>
<dbReference type="InterPro" id="IPR036388">
    <property type="entry name" value="WH-like_DNA-bd_sf"/>
</dbReference>
<feature type="compositionally biased region" description="Polar residues" evidence="7">
    <location>
        <begin position="1"/>
        <end position="15"/>
    </location>
</feature>
<evidence type="ECO:0000313" key="10">
    <source>
        <dbReference type="Proteomes" id="UP000321798"/>
    </source>
</evidence>
<keyword evidence="4 6" id="KW-0238">DNA-binding</keyword>
<evidence type="ECO:0000256" key="6">
    <source>
        <dbReference type="PROSITE-ProRule" id="PRU01091"/>
    </source>
</evidence>
<dbReference type="PANTHER" id="PTHR48111">
    <property type="entry name" value="REGULATOR OF RPOS"/>
    <property type="match status" value="1"/>
</dbReference>
<proteinExistence type="predicted"/>
<evidence type="ECO:0000256" key="1">
    <source>
        <dbReference type="ARBA" id="ARBA00022553"/>
    </source>
</evidence>
<dbReference type="EMBL" id="BKAL01000003">
    <property type="protein sequence ID" value="GEP68550.1"/>
    <property type="molecule type" value="Genomic_DNA"/>
</dbReference>
<gene>
    <name evidence="9" type="ORF">CSO01_12650</name>
</gene>
<name>A0A512PBG0_9CELL</name>
<evidence type="ECO:0000256" key="5">
    <source>
        <dbReference type="ARBA" id="ARBA00023163"/>
    </source>
</evidence>
<sequence length="212" mass="22622">MTATTLTRAPQRNSHATATTALPAPSAPASKAPSLEPTARRGFVLYVDLSASTEADDPEAVLRVARTLAELTGEWLPRARTRAVLSSSEQAHQVVADGVSTSFRELLSRIPAVPVVEVRTASRTVVASGSPVELTGREYDLLVHLVRTGGRVVSRAELLAAVWGGRTLRVDSRTIDVHVRRLREKSGLDGLVTTVRGAGYRLGGAVDVRLVD</sequence>
<evidence type="ECO:0000313" key="9">
    <source>
        <dbReference type="EMBL" id="GEP68550.1"/>
    </source>
</evidence>
<dbReference type="GO" id="GO:0000976">
    <property type="term" value="F:transcription cis-regulatory region binding"/>
    <property type="evidence" value="ECO:0007669"/>
    <property type="project" value="TreeGrafter"/>
</dbReference>
<keyword evidence="2" id="KW-0902">Two-component regulatory system</keyword>
<evidence type="ECO:0000256" key="4">
    <source>
        <dbReference type="ARBA" id="ARBA00023125"/>
    </source>
</evidence>
<keyword evidence="5" id="KW-0804">Transcription</keyword>
<dbReference type="GO" id="GO:0032993">
    <property type="term" value="C:protein-DNA complex"/>
    <property type="evidence" value="ECO:0007669"/>
    <property type="project" value="TreeGrafter"/>
</dbReference>
<dbReference type="AlphaFoldDB" id="A0A512PBG0"/>
<dbReference type="InterPro" id="IPR039420">
    <property type="entry name" value="WalR-like"/>
</dbReference>
<dbReference type="PROSITE" id="PS51755">
    <property type="entry name" value="OMPR_PHOB"/>
    <property type="match status" value="1"/>
</dbReference>
<evidence type="ECO:0000256" key="3">
    <source>
        <dbReference type="ARBA" id="ARBA00023015"/>
    </source>
</evidence>
<keyword evidence="10" id="KW-1185">Reference proteome</keyword>